<comment type="caution">
    <text evidence="2">The sequence shown here is derived from an EMBL/GenBank/DDBJ whole genome shotgun (WGS) entry which is preliminary data.</text>
</comment>
<reference evidence="2 3" key="1">
    <citation type="submission" date="2019-03" db="EMBL/GenBank/DDBJ databases">
        <title>Genomics of glacier-inhabiting Cryobacterium strains.</title>
        <authorList>
            <person name="Liu Q."/>
            <person name="Xin Y.-H."/>
        </authorList>
    </citation>
    <scope>NUCLEOTIDE SEQUENCE [LARGE SCALE GENOMIC DNA]</scope>
    <source>
        <strain evidence="2 3">HLT2-23</strain>
    </source>
</reference>
<dbReference type="RefSeq" id="WP_134503301.1">
    <property type="nucleotide sequence ID" value="NZ_SOEY01000019.1"/>
</dbReference>
<dbReference type="Proteomes" id="UP000298173">
    <property type="component" value="Unassembled WGS sequence"/>
</dbReference>
<feature type="domain" description="Alpha/beta hydrolase fold-3" evidence="1">
    <location>
        <begin position="2"/>
        <end position="71"/>
    </location>
</feature>
<organism evidence="2 3">
    <name type="scientific">Cryobacterium glaciale</name>
    <dbReference type="NCBI Taxonomy" id="1259145"/>
    <lineage>
        <taxon>Bacteria</taxon>
        <taxon>Bacillati</taxon>
        <taxon>Actinomycetota</taxon>
        <taxon>Actinomycetes</taxon>
        <taxon>Micrococcales</taxon>
        <taxon>Microbacteriaceae</taxon>
        <taxon>Cryobacterium</taxon>
    </lineage>
</organism>
<dbReference type="InterPro" id="IPR013094">
    <property type="entry name" value="AB_hydrolase_3"/>
</dbReference>
<evidence type="ECO:0000259" key="1">
    <source>
        <dbReference type="Pfam" id="PF07859"/>
    </source>
</evidence>
<accession>A0A4R8UX63</accession>
<evidence type="ECO:0000313" key="3">
    <source>
        <dbReference type="Proteomes" id="UP000298173"/>
    </source>
</evidence>
<dbReference type="InterPro" id="IPR029058">
    <property type="entry name" value="AB_hydrolase_fold"/>
</dbReference>
<proteinExistence type="predicted"/>
<dbReference type="OrthoDB" id="9803828at2"/>
<keyword evidence="3" id="KW-1185">Reference proteome</keyword>
<name>A0A4R8UX63_9MICO</name>
<gene>
    <name evidence="2" type="ORF">E3O06_10400</name>
</gene>
<dbReference type="Gene3D" id="3.40.50.1820">
    <property type="entry name" value="alpha/beta hydrolase"/>
    <property type="match status" value="1"/>
</dbReference>
<dbReference type="EMBL" id="SOEY01000019">
    <property type="protein sequence ID" value="TFB72709.1"/>
    <property type="molecule type" value="Genomic_DNA"/>
</dbReference>
<dbReference type="AlphaFoldDB" id="A0A4R8UX63"/>
<evidence type="ECO:0000313" key="2">
    <source>
        <dbReference type="EMBL" id="TFB72709.1"/>
    </source>
</evidence>
<protein>
    <recommendedName>
        <fullName evidence="1">Alpha/beta hydrolase fold-3 domain-containing protein</fullName>
    </recommendedName>
</protein>
<dbReference type="SUPFAM" id="SSF53474">
    <property type="entry name" value="alpha/beta-Hydrolases"/>
    <property type="match status" value="1"/>
</dbReference>
<dbReference type="GO" id="GO:0016787">
    <property type="term" value="F:hydrolase activity"/>
    <property type="evidence" value="ECO:0007669"/>
    <property type="project" value="InterPro"/>
</dbReference>
<dbReference type="Pfam" id="PF07859">
    <property type="entry name" value="Abhydrolase_3"/>
    <property type="match status" value="1"/>
</dbReference>
<sequence>MNRNYAGSQAKLANRLAFPGGHDLQKFPRTLSINAERDNMRASGDAFVSELSSYGVDVQRHVLQGTRHAFLNRPDNDAFSKAVALIAEWTLRK</sequence>